<dbReference type="NCBIfam" id="TIGR00254">
    <property type="entry name" value="GGDEF"/>
    <property type="match status" value="1"/>
</dbReference>
<dbReference type="EMBL" id="FNED01000016">
    <property type="protein sequence ID" value="SDJ34666.1"/>
    <property type="molecule type" value="Genomic_DNA"/>
</dbReference>
<keyword evidence="1" id="KW-0812">Transmembrane</keyword>
<dbReference type="SMART" id="SM00267">
    <property type="entry name" value="GGDEF"/>
    <property type="match status" value="1"/>
</dbReference>
<dbReference type="InterPro" id="IPR000160">
    <property type="entry name" value="GGDEF_dom"/>
</dbReference>
<dbReference type="GO" id="GO:1902201">
    <property type="term" value="P:negative regulation of bacterial-type flagellum-dependent cell motility"/>
    <property type="evidence" value="ECO:0007669"/>
    <property type="project" value="TreeGrafter"/>
</dbReference>
<evidence type="ECO:0000256" key="1">
    <source>
        <dbReference type="SAM" id="Phobius"/>
    </source>
</evidence>
<name>A0A1G8SZM9_ANEMI</name>
<dbReference type="PROSITE" id="PS50887">
    <property type="entry name" value="GGDEF"/>
    <property type="match status" value="1"/>
</dbReference>
<sequence>MSPLPSQRPTNKALAPATEMLKDMIQKWLPFLFLSLLIIWWISIKIAQPLHQLAYYTENSTENSQEEHIEKVVAWYYEAIQLKKSLLHSLVFLHNRVNYFMYQATTDPLTKLTNRRTMDQQMQNWAANRVPFSIILLDIDRFKRVNDTYGHSVGDEVLKFLAEQMKEVSRQTDICCRFGGEEFVILLPYTDKTEAFHVAERLRMNMESSISPCGEIVTISIGVSSYPTCTSEMTKLIEQVDECLYNAKKSGRNRTIVFEPNHE</sequence>
<keyword evidence="1" id="KW-0472">Membrane</keyword>
<accession>A0A1G8SZM9</accession>
<reference evidence="3 4" key="1">
    <citation type="submission" date="2016-10" db="EMBL/GenBank/DDBJ databases">
        <authorList>
            <person name="de Groot N.N."/>
        </authorList>
    </citation>
    <scope>NUCLEOTIDE SEQUENCE [LARGE SCALE GENOMIC DNA]</scope>
    <source>
        <strain evidence="3 4">DSM 2895</strain>
    </source>
</reference>
<dbReference type="FunFam" id="3.30.70.270:FF:000001">
    <property type="entry name" value="Diguanylate cyclase domain protein"/>
    <property type="match status" value="1"/>
</dbReference>
<organism evidence="3 4">
    <name type="scientific">Aneurinibacillus migulanus</name>
    <name type="common">Bacillus migulanus</name>
    <dbReference type="NCBI Taxonomy" id="47500"/>
    <lineage>
        <taxon>Bacteria</taxon>
        <taxon>Bacillati</taxon>
        <taxon>Bacillota</taxon>
        <taxon>Bacilli</taxon>
        <taxon>Bacillales</taxon>
        <taxon>Paenibacillaceae</taxon>
        <taxon>Aneurinibacillus group</taxon>
        <taxon>Aneurinibacillus</taxon>
    </lineage>
</organism>
<feature type="transmembrane region" description="Helical" evidence="1">
    <location>
        <begin position="28"/>
        <end position="47"/>
    </location>
</feature>
<dbReference type="InterPro" id="IPR043128">
    <property type="entry name" value="Rev_trsase/Diguanyl_cyclase"/>
</dbReference>
<dbReference type="AlphaFoldDB" id="A0A1G8SZM9"/>
<dbReference type="PANTHER" id="PTHR45138:SF9">
    <property type="entry name" value="DIGUANYLATE CYCLASE DGCM-RELATED"/>
    <property type="match status" value="1"/>
</dbReference>
<dbReference type="PANTHER" id="PTHR45138">
    <property type="entry name" value="REGULATORY COMPONENTS OF SENSORY TRANSDUCTION SYSTEM"/>
    <property type="match status" value="1"/>
</dbReference>
<proteinExistence type="predicted"/>
<protein>
    <submittedName>
        <fullName evidence="3">Diguanylate cyclase (GGDEF) domain-containing protein</fullName>
    </submittedName>
</protein>
<keyword evidence="1" id="KW-1133">Transmembrane helix</keyword>
<dbReference type="Gene3D" id="3.30.70.270">
    <property type="match status" value="1"/>
</dbReference>
<evidence type="ECO:0000313" key="3">
    <source>
        <dbReference type="EMBL" id="SDJ34666.1"/>
    </source>
</evidence>
<dbReference type="GO" id="GO:0043709">
    <property type="term" value="P:cell adhesion involved in single-species biofilm formation"/>
    <property type="evidence" value="ECO:0007669"/>
    <property type="project" value="TreeGrafter"/>
</dbReference>
<dbReference type="CDD" id="cd01949">
    <property type="entry name" value="GGDEF"/>
    <property type="match status" value="1"/>
</dbReference>
<feature type="domain" description="GGDEF" evidence="2">
    <location>
        <begin position="130"/>
        <end position="260"/>
    </location>
</feature>
<dbReference type="InterPro" id="IPR029787">
    <property type="entry name" value="Nucleotide_cyclase"/>
</dbReference>
<evidence type="ECO:0000259" key="2">
    <source>
        <dbReference type="PROSITE" id="PS50887"/>
    </source>
</evidence>
<gene>
    <name evidence="3" type="ORF">SAMN04487909_11624</name>
</gene>
<dbReference type="GO" id="GO:0005886">
    <property type="term" value="C:plasma membrane"/>
    <property type="evidence" value="ECO:0007669"/>
    <property type="project" value="TreeGrafter"/>
</dbReference>
<evidence type="ECO:0000313" key="4">
    <source>
        <dbReference type="Proteomes" id="UP000182836"/>
    </source>
</evidence>
<dbReference type="InterPro" id="IPR050469">
    <property type="entry name" value="Diguanylate_Cyclase"/>
</dbReference>
<dbReference type="GO" id="GO:0052621">
    <property type="term" value="F:diguanylate cyclase activity"/>
    <property type="evidence" value="ECO:0007669"/>
    <property type="project" value="TreeGrafter"/>
</dbReference>
<dbReference type="Pfam" id="PF00990">
    <property type="entry name" value="GGDEF"/>
    <property type="match status" value="1"/>
</dbReference>
<dbReference type="SUPFAM" id="SSF55073">
    <property type="entry name" value="Nucleotide cyclase"/>
    <property type="match status" value="1"/>
</dbReference>
<dbReference type="Proteomes" id="UP000182836">
    <property type="component" value="Unassembled WGS sequence"/>
</dbReference>